<sequence length="202" mass="22694">MTPLSNDPTTEPLVLNLKEVDISIPALQENNPNVGRFTASFIVFRQTSNSAKPQVLLIQRGYDGSWGGSWEVPGGGYEPGKDDTILQTALRETKEEAGVHISPDAVFPLVYRTAFWHKESWIASYTFIAEVAEGVPITISDEHLDWGFFDEDNIRGFGVYQKGEDQEGHVMLARKKGILRHFFTNRESLRNGDVDMQGHIEQ</sequence>
<dbReference type="Proteomes" id="UP001220324">
    <property type="component" value="Unassembled WGS sequence"/>
</dbReference>
<protein>
    <recommendedName>
        <fullName evidence="1">Nudix hydrolase domain-containing protein</fullName>
    </recommendedName>
</protein>
<dbReference type="CDD" id="cd02883">
    <property type="entry name" value="NUDIX_Hydrolase"/>
    <property type="match status" value="1"/>
</dbReference>
<reference evidence="2 3" key="1">
    <citation type="journal article" date="2023" name="IMA Fungus">
        <title>Comparative genomic study of the Penicillium genus elucidates a diverse pangenome and 15 lateral gene transfer events.</title>
        <authorList>
            <person name="Petersen C."/>
            <person name="Sorensen T."/>
            <person name="Nielsen M.R."/>
            <person name="Sondergaard T.E."/>
            <person name="Sorensen J.L."/>
            <person name="Fitzpatrick D.A."/>
            <person name="Frisvad J.C."/>
            <person name="Nielsen K.L."/>
        </authorList>
    </citation>
    <scope>NUCLEOTIDE SEQUENCE [LARGE SCALE GENOMIC DNA]</scope>
    <source>
        <strain evidence="2 3">IBT 35679</strain>
    </source>
</reference>
<accession>A0AAD6CYR1</accession>
<evidence type="ECO:0000313" key="3">
    <source>
        <dbReference type="Proteomes" id="UP001220324"/>
    </source>
</evidence>
<dbReference type="InterPro" id="IPR000086">
    <property type="entry name" value="NUDIX_hydrolase_dom"/>
</dbReference>
<dbReference type="SUPFAM" id="SSF55811">
    <property type="entry name" value="Nudix"/>
    <property type="match status" value="1"/>
</dbReference>
<dbReference type="Gene3D" id="3.90.79.10">
    <property type="entry name" value="Nucleoside Triphosphate Pyrophosphohydrolase"/>
    <property type="match status" value="1"/>
</dbReference>
<comment type="caution">
    <text evidence="2">The sequence shown here is derived from an EMBL/GenBank/DDBJ whole genome shotgun (WGS) entry which is preliminary data.</text>
</comment>
<evidence type="ECO:0000313" key="2">
    <source>
        <dbReference type="EMBL" id="KAJ5545860.1"/>
    </source>
</evidence>
<dbReference type="PANTHER" id="PTHR43736:SF1">
    <property type="entry name" value="DIHYDRONEOPTERIN TRIPHOSPHATE DIPHOSPHATASE"/>
    <property type="match status" value="1"/>
</dbReference>
<name>A0AAD6CYR1_9EURO</name>
<evidence type="ECO:0000259" key="1">
    <source>
        <dbReference type="PROSITE" id="PS51462"/>
    </source>
</evidence>
<organism evidence="2 3">
    <name type="scientific">Penicillium frequentans</name>
    <dbReference type="NCBI Taxonomy" id="3151616"/>
    <lineage>
        <taxon>Eukaryota</taxon>
        <taxon>Fungi</taxon>
        <taxon>Dikarya</taxon>
        <taxon>Ascomycota</taxon>
        <taxon>Pezizomycotina</taxon>
        <taxon>Eurotiomycetes</taxon>
        <taxon>Eurotiomycetidae</taxon>
        <taxon>Eurotiales</taxon>
        <taxon>Aspergillaceae</taxon>
        <taxon>Penicillium</taxon>
    </lineage>
</organism>
<gene>
    <name evidence="2" type="ORF">N7494_003445</name>
</gene>
<feature type="domain" description="Nudix hydrolase" evidence="1">
    <location>
        <begin position="34"/>
        <end position="173"/>
    </location>
</feature>
<dbReference type="PANTHER" id="PTHR43736">
    <property type="entry name" value="ADP-RIBOSE PYROPHOSPHATASE"/>
    <property type="match status" value="1"/>
</dbReference>
<dbReference type="EMBL" id="JAQIZZ010000003">
    <property type="protein sequence ID" value="KAJ5545860.1"/>
    <property type="molecule type" value="Genomic_DNA"/>
</dbReference>
<dbReference type="PROSITE" id="PS51462">
    <property type="entry name" value="NUDIX"/>
    <property type="match status" value="1"/>
</dbReference>
<proteinExistence type="predicted"/>
<dbReference type="AlphaFoldDB" id="A0AAD6CYR1"/>
<keyword evidence="3" id="KW-1185">Reference proteome</keyword>
<dbReference type="InterPro" id="IPR015797">
    <property type="entry name" value="NUDIX_hydrolase-like_dom_sf"/>
</dbReference>
<dbReference type="Pfam" id="PF00293">
    <property type="entry name" value="NUDIX"/>
    <property type="match status" value="1"/>
</dbReference>